<evidence type="ECO:0000313" key="1">
    <source>
        <dbReference type="EMBL" id="MFB9070939.1"/>
    </source>
</evidence>
<reference evidence="1 2" key="1">
    <citation type="submission" date="2024-09" db="EMBL/GenBank/DDBJ databases">
        <authorList>
            <person name="Sun Q."/>
            <person name="Mori K."/>
        </authorList>
    </citation>
    <scope>NUCLEOTIDE SEQUENCE [LARGE SCALE GENOMIC DNA]</scope>
    <source>
        <strain evidence="1 2">CCM 7609</strain>
    </source>
</reference>
<dbReference type="InterPro" id="IPR000816">
    <property type="entry name" value="Peptidase_C15"/>
</dbReference>
<organism evidence="1 2">
    <name type="scientific">Citricoccus parietis</name>
    <dbReference type="NCBI Taxonomy" id="592307"/>
    <lineage>
        <taxon>Bacteria</taxon>
        <taxon>Bacillati</taxon>
        <taxon>Actinomycetota</taxon>
        <taxon>Actinomycetes</taxon>
        <taxon>Micrococcales</taxon>
        <taxon>Micrococcaceae</taxon>
        <taxon>Citricoccus</taxon>
    </lineage>
</organism>
<dbReference type="NCBIfam" id="NF009676">
    <property type="entry name" value="PRK13197.1"/>
    <property type="match status" value="1"/>
</dbReference>
<dbReference type="EC" id="3.4.19.3" evidence="1"/>
<dbReference type="InterPro" id="IPR036440">
    <property type="entry name" value="Peptidase_C15-like_sf"/>
</dbReference>
<dbReference type="SUPFAM" id="SSF53182">
    <property type="entry name" value="Pyrrolidone carboxyl peptidase (pyroglutamate aminopeptidase)"/>
    <property type="match status" value="1"/>
</dbReference>
<gene>
    <name evidence="1" type="primary">pcp</name>
    <name evidence="1" type="ORF">ACFFX0_06930</name>
</gene>
<dbReference type="PROSITE" id="PS01334">
    <property type="entry name" value="PYRASE_CYS"/>
    <property type="match status" value="1"/>
</dbReference>
<dbReference type="PANTHER" id="PTHR23402:SF1">
    <property type="entry name" value="PYROGLUTAMYL-PEPTIDASE I"/>
    <property type="match status" value="1"/>
</dbReference>
<dbReference type="GO" id="GO:0016920">
    <property type="term" value="F:pyroglutamyl-peptidase activity"/>
    <property type="evidence" value="ECO:0007669"/>
    <property type="project" value="UniProtKB-EC"/>
</dbReference>
<protein>
    <submittedName>
        <fullName evidence="1">Pyroglutamyl-peptidase I</fullName>
        <ecNumber evidence="1">3.4.19.3</ecNumber>
    </submittedName>
</protein>
<dbReference type="InterPro" id="IPR029762">
    <property type="entry name" value="PGP-I_bact-type"/>
</dbReference>
<keyword evidence="2" id="KW-1185">Reference proteome</keyword>
<accession>A0ABV5FWX6</accession>
<dbReference type="Proteomes" id="UP001589575">
    <property type="component" value="Unassembled WGS sequence"/>
</dbReference>
<dbReference type="PRINTS" id="PR00706">
    <property type="entry name" value="PYROGLUPTASE"/>
</dbReference>
<dbReference type="NCBIfam" id="TIGR00504">
    <property type="entry name" value="pyro_pdase"/>
    <property type="match status" value="1"/>
</dbReference>
<dbReference type="PANTHER" id="PTHR23402">
    <property type="entry name" value="PROTEASE FAMILY C15 PYROGLUTAMYL-PEPTIDASE I-RELATED"/>
    <property type="match status" value="1"/>
</dbReference>
<dbReference type="Gene3D" id="3.40.630.20">
    <property type="entry name" value="Peptidase C15, pyroglutamyl peptidase I-like"/>
    <property type="match status" value="1"/>
</dbReference>
<dbReference type="InterPro" id="IPR016125">
    <property type="entry name" value="Peptidase_C15-like"/>
</dbReference>
<sequence>MTGTGPAIAAHHAPGLAPLLSPILLTGFEPFAGDGHNPSWPAAQEAARRLRDRGFDAVAVRLPCSFAGSTEALERALAEHRPGTVIACGLAGGRTRVAVERVAVNLQDARIPDNAGAQPAGQAVDDTGPAAYFSTLPVKRIVAALREAAIPAELSLSAGSFVCNHLFYALMARAEAGSVRTAGFIHVPWDENAPKRTARAGAHADDGHGPEPWPTLPGSRLAEALVIAALEAARPASDLDVPEGSLY</sequence>
<dbReference type="Pfam" id="PF01470">
    <property type="entry name" value="Peptidase_C15"/>
    <property type="match status" value="1"/>
</dbReference>
<proteinExistence type="predicted"/>
<comment type="caution">
    <text evidence="1">The sequence shown here is derived from an EMBL/GenBank/DDBJ whole genome shotgun (WGS) entry which is preliminary data.</text>
</comment>
<dbReference type="InterPro" id="IPR033694">
    <property type="entry name" value="PGPEP1_Cys_AS"/>
</dbReference>
<evidence type="ECO:0000313" key="2">
    <source>
        <dbReference type="Proteomes" id="UP001589575"/>
    </source>
</evidence>
<name>A0ABV5FWX6_9MICC</name>
<dbReference type="CDD" id="cd00501">
    <property type="entry name" value="Peptidase_C15"/>
    <property type="match status" value="1"/>
</dbReference>
<dbReference type="EMBL" id="JBHMFI010000001">
    <property type="protein sequence ID" value="MFB9070939.1"/>
    <property type="molecule type" value="Genomic_DNA"/>
</dbReference>
<keyword evidence="1" id="KW-0378">Hydrolase</keyword>